<gene>
    <name evidence="5" type="ORF">C5Y93_03735</name>
    <name evidence="4" type="ORF">C5Y98_31045</name>
</gene>
<evidence type="ECO:0000313" key="5">
    <source>
        <dbReference type="EMBL" id="PQO47162.1"/>
    </source>
</evidence>
<feature type="compositionally biased region" description="Basic and acidic residues" evidence="2">
    <location>
        <begin position="34"/>
        <end position="55"/>
    </location>
</feature>
<dbReference type="EMBL" id="PUHZ01000005">
    <property type="protein sequence ID" value="PQO47162.1"/>
    <property type="molecule type" value="Genomic_DNA"/>
</dbReference>
<feature type="region of interest" description="Disordered" evidence="2">
    <location>
        <begin position="27"/>
        <end position="61"/>
    </location>
</feature>
<reference evidence="6 7" key="1">
    <citation type="submission" date="2018-02" db="EMBL/GenBank/DDBJ databases">
        <title>Comparative genomes isolates from brazilian mangrove.</title>
        <authorList>
            <person name="Araujo J.E."/>
            <person name="Taketani R.G."/>
            <person name="Silva M.C.P."/>
            <person name="Loureco M.V."/>
            <person name="Andreote F.D."/>
        </authorList>
    </citation>
    <scope>NUCLEOTIDE SEQUENCE [LARGE SCALE GENOMIC DNA]</scope>
    <source>
        <strain evidence="4 7">NAP PRIS-MGV</strain>
        <strain evidence="5 6">Nap-Phe MGV</strain>
    </source>
</reference>
<dbReference type="RefSeq" id="WP_105334050.1">
    <property type="nucleotide sequence ID" value="NZ_PUHZ01000005.1"/>
</dbReference>
<evidence type="ECO:0000259" key="3">
    <source>
        <dbReference type="Pfam" id="PF05532"/>
    </source>
</evidence>
<dbReference type="InterPro" id="IPR036629">
    <property type="entry name" value="YjbJ_sf"/>
</dbReference>
<dbReference type="InterPro" id="IPR008462">
    <property type="entry name" value="CsbD"/>
</dbReference>
<dbReference type="OrthoDB" id="9796058at2"/>
<protein>
    <submittedName>
        <fullName evidence="4">CsbD family protein</fullName>
    </submittedName>
</protein>
<dbReference type="Proteomes" id="UP000239388">
    <property type="component" value="Unassembled WGS sequence"/>
</dbReference>
<dbReference type="Pfam" id="PF05532">
    <property type="entry name" value="CsbD"/>
    <property type="match status" value="1"/>
</dbReference>
<proteinExistence type="inferred from homology"/>
<name>A0A2S8F2B5_9BACT</name>
<evidence type="ECO:0000313" key="4">
    <source>
        <dbReference type="EMBL" id="PQO26283.1"/>
    </source>
</evidence>
<sequence length="61" mass="7251">MNRRRVHGKWQQWKGSLREAIGRLTGSRKQKYRGKGERWTGKAEETVGQAEDKVQRWLGRK</sequence>
<feature type="domain" description="CsbD-like" evidence="3">
    <location>
        <begin position="5"/>
        <end position="55"/>
    </location>
</feature>
<accession>A0A2S8F2B5</accession>
<comment type="similarity">
    <text evidence="1">Belongs to the UPF0337 (CsbD) family.</text>
</comment>
<dbReference type="SUPFAM" id="SSF69047">
    <property type="entry name" value="Hypothetical protein YjbJ"/>
    <property type="match status" value="1"/>
</dbReference>
<dbReference type="Gene3D" id="1.10.1470.10">
    <property type="entry name" value="YjbJ"/>
    <property type="match status" value="1"/>
</dbReference>
<evidence type="ECO:0000256" key="2">
    <source>
        <dbReference type="SAM" id="MobiDB-lite"/>
    </source>
</evidence>
<dbReference type="EMBL" id="PUIB01000032">
    <property type="protein sequence ID" value="PQO26283.1"/>
    <property type="molecule type" value="Genomic_DNA"/>
</dbReference>
<dbReference type="Proteomes" id="UP000237819">
    <property type="component" value="Unassembled WGS sequence"/>
</dbReference>
<evidence type="ECO:0000313" key="6">
    <source>
        <dbReference type="Proteomes" id="UP000237819"/>
    </source>
</evidence>
<evidence type="ECO:0000256" key="1">
    <source>
        <dbReference type="ARBA" id="ARBA00009129"/>
    </source>
</evidence>
<dbReference type="AlphaFoldDB" id="A0A2S8F2B5"/>
<organism evidence="4 7">
    <name type="scientific">Blastopirellula marina</name>
    <dbReference type="NCBI Taxonomy" id="124"/>
    <lineage>
        <taxon>Bacteria</taxon>
        <taxon>Pseudomonadati</taxon>
        <taxon>Planctomycetota</taxon>
        <taxon>Planctomycetia</taxon>
        <taxon>Pirellulales</taxon>
        <taxon>Pirellulaceae</taxon>
        <taxon>Blastopirellula</taxon>
    </lineage>
</organism>
<comment type="caution">
    <text evidence="4">The sequence shown here is derived from an EMBL/GenBank/DDBJ whole genome shotgun (WGS) entry which is preliminary data.</text>
</comment>
<evidence type="ECO:0000313" key="7">
    <source>
        <dbReference type="Proteomes" id="UP000239388"/>
    </source>
</evidence>